<name>W3WT49_PESFW</name>
<dbReference type="GeneID" id="19276707"/>
<feature type="domain" description="Rhodopsin" evidence="8">
    <location>
        <begin position="29"/>
        <end position="267"/>
    </location>
</feature>
<dbReference type="PANTHER" id="PTHR33048:SF47">
    <property type="entry name" value="INTEGRAL MEMBRANE PROTEIN-RELATED"/>
    <property type="match status" value="1"/>
</dbReference>
<dbReference type="OMA" id="YMKSFYA"/>
<feature type="region of interest" description="Disordered" evidence="6">
    <location>
        <begin position="285"/>
        <end position="352"/>
    </location>
</feature>
<dbReference type="KEGG" id="pfy:PFICI_11694"/>
<protein>
    <recommendedName>
        <fullName evidence="8">Rhodopsin domain-containing protein</fullName>
    </recommendedName>
</protein>
<evidence type="ECO:0000256" key="6">
    <source>
        <dbReference type="SAM" id="MobiDB-lite"/>
    </source>
</evidence>
<feature type="compositionally biased region" description="Basic and acidic residues" evidence="6">
    <location>
        <begin position="304"/>
        <end position="316"/>
    </location>
</feature>
<evidence type="ECO:0000256" key="4">
    <source>
        <dbReference type="ARBA" id="ARBA00023136"/>
    </source>
</evidence>
<feature type="transmembrane region" description="Helical" evidence="7">
    <location>
        <begin position="45"/>
        <end position="64"/>
    </location>
</feature>
<reference evidence="10" key="1">
    <citation type="journal article" date="2015" name="BMC Genomics">
        <title>Genomic and transcriptomic analysis of the endophytic fungus Pestalotiopsis fici reveals its lifestyle and high potential for synthesis of natural products.</title>
        <authorList>
            <person name="Wang X."/>
            <person name="Zhang X."/>
            <person name="Liu L."/>
            <person name="Xiang M."/>
            <person name="Wang W."/>
            <person name="Sun X."/>
            <person name="Che Y."/>
            <person name="Guo L."/>
            <person name="Liu G."/>
            <person name="Guo L."/>
            <person name="Wang C."/>
            <person name="Yin W.B."/>
            <person name="Stadler M."/>
            <person name="Zhang X."/>
            <person name="Liu X."/>
        </authorList>
    </citation>
    <scope>NUCLEOTIDE SEQUENCE [LARGE SCALE GENOMIC DNA]</scope>
    <source>
        <strain evidence="10">W106-1 / CGMCC3.15140</strain>
    </source>
</reference>
<evidence type="ECO:0000313" key="10">
    <source>
        <dbReference type="Proteomes" id="UP000030651"/>
    </source>
</evidence>
<dbReference type="AlphaFoldDB" id="W3WT49"/>
<gene>
    <name evidence="9" type="ORF">PFICI_11694</name>
</gene>
<dbReference type="GO" id="GO:0016020">
    <property type="term" value="C:membrane"/>
    <property type="evidence" value="ECO:0007669"/>
    <property type="project" value="UniProtKB-SubCell"/>
</dbReference>
<sequence>MADTVDTRSNAVLVIVILGSILSTAALLVRVYSRHVLLHTFGKDDALMIAGWVFLIATAVAVGLEYHFGMGKHRWDITHDDYVSYMKASAFLTSTVVYSVAIYLVKISIILQYCRIFKDTRFYRFYFGVMLLLAVWTVVMSFLLIFICVPVRRFWDENAPGKCMNMLALWLSVAVINMITDLTCFLIPIPPLLQLQMSRNNKILLSAIFALALCPCAISAYRVKTLIAVASSSDLSWENNNTALFTFLELCTGAVAACLPACRPVLAKLMPRLFTSSTQLRSANSVDLQSHHHRQTQNSHRHHHNDDQLSQQERRLSVPSSSSMHGKDSIRGKSDWGSTRELNLEDNDQESL</sequence>
<organism evidence="9 10">
    <name type="scientific">Pestalotiopsis fici (strain W106-1 / CGMCC3.15140)</name>
    <dbReference type="NCBI Taxonomy" id="1229662"/>
    <lineage>
        <taxon>Eukaryota</taxon>
        <taxon>Fungi</taxon>
        <taxon>Dikarya</taxon>
        <taxon>Ascomycota</taxon>
        <taxon>Pezizomycotina</taxon>
        <taxon>Sordariomycetes</taxon>
        <taxon>Xylariomycetidae</taxon>
        <taxon>Amphisphaeriales</taxon>
        <taxon>Sporocadaceae</taxon>
        <taxon>Pestalotiopsis</taxon>
    </lineage>
</organism>
<feature type="compositionally biased region" description="Basic residues" evidence="6">
    <location>
        <begin position="291"/>
        <end position="303"/>
    </location>
</feature>
<dbReference type="EMBL" id="KI912117">
    <property type="protein sequence ID" value="ETS76307.1"/>
    <property type="molecule type" value="Genomic_DNA"/>
</dbReference>
<comment type="subcellular location">
    <subcellularLocation>
        <location evidence="1">Membrane</location>
        <topology evidence="1">Multi-pass membrane protein</topology>
    </subcellularLocation>
</comment>
<keyword evidence="2 7" id="KW-0812">Transmembrane</keyword>
<dbReference type="HOGENOM" id="CLU_028200_0_2_1"/>
<proteinExistence type="inferred from homology"/>
<dbReference type="InParanoid" id="W3WT49"/>
<dbReference type="Proteomes" id="UP000030651">
    <property type="component" value="Unassembled WGS sequence"/>
</dbReference>
<evidence type="ECO:0000259" key="8">
    <source>
        <dbReference type="Pfam" id="PF20684"/>
    </source>
</evidence>
<keyword evidence="3 7" id="KW-1133">Transmembrane helix</keyword>
<feature type="transmembrane region" description="Helical" evidence="7">
    <location>
        <begin position="167"/>
        <end position="191"/>
    </location>
</feature>
<feature type="transmembrane region" description="Helical" evidence="7">
    <location>
        <begin position="125"/>
        <end position="147"/>
    </location>
</feature>
<dbReference type="InterPro" id="IPR052337">
    <property type="entry name" value="SAT4-like"/>
</dbReference>
<evidence type="ECO:0000256" key="3">
    <source>
        <dbReference type="ARBA" id="ARBA00022989"/>
    </source>
</evidence>
<feature type="compositionally biased region" description="Basic and acidic residues" evidence="6">
    <location>
        <begin position="325"/>
        <end position="334"/>
    </location>
</feature>
<feature type="transmembrane region" description="Helical" evidence="7">
    <location>
        <begin position="203"/>
        <end position="223"/>
    </location>
</feature>
<feature type="transmembrane region" description="Helical" evidence="7">
    <location>
        <begin position="84"/>
        <end position="105"/>
    </location>
</feature>
<dbReference type="OrthoDB" id="3648173at2759"/>
<dbReference type="RefSeq" id="XP_007838466.1">
    <property type="nucleotide sequence ID" value="XM_007840275.1"/>
</dbReference>
<evidence type="ECO:0000256" key="7">
    <source>
        <dbReference type="SAM" id="Phobius"/>
    </source>
</evidence>
<keyword evidence="10" id="KW-1185">Reference proteome</keyword>
<keyword evidence="4 7" id="KW-0472">Membrane</keyword>
<dbReference type="InterPro" id="IPR049326">
    <property type="entry name" value="Rhodopsin_dom_fungi"/>
</dbReference>
<evidence type="ECO:0000256" key="5">
    <source>
        <dbReference type="ARBA" id="ARBA00038359"/>
    </source>
</evidence>
<dbReference type="Pfam" id="PF20684">
    <property type="entry name" value="Fung_rhodopsin"/>
    <property type="match status" value="1"/>
</dbReference>
<evidence type="ECO:0000313" key="9">
    <source>
        <dbReference type="EMBL" id="ETS76307.1"/>
    </source>
</evidence>
<dbReference type="PANTHER" id="PTHR33048">
    <property type="entry name" value="PTH11-LIKE INTEGRAL MEMBRANE PROTEIN (AFU_ORTHOLOGUE AFUA_5G11245)"/>
    <property type="match status" value="1"/>
</dbReference>
<comment type="similarity">
    <text evidence="5">Belongs to the SAT4 family.</text>
</comment>
<feature type="transmembrane region" description="Helical" evidence="7">
    <location>
        <begin position="12"/>
        <end position="33"/>
    </location>
</feature>
<dbReference type="eggNOG" id="ENOG502S025">
    <property type="taxonomic scope" value="Eukaryota"/>
</dbReference>
<evidence type="ECO:0000256" key="2">
    <source>
        <dbReference type="ARBA" id="ARBA00022692"/>
    </source>
</evidence>
<accession>W3WT49</accession>
<evidence type="ECO:0000256" key="1">
    <source>
        <dbReference type="ARBA" id="ARBA00004141"/>
    </source>
</evidence>